<proteinExistence type="predicted"/>
<reference evidence="1" key="2">
    <citation type="journal article" date="2015" name="Fish Shellfish Immunol.">
        <title>Early steps in the European eel (Anguilla anguilla)-Vibrio vulnificus interaction in the gills: Role of the RtxA13 toxin.</title>
        <authorList>
            <person name="Callol A."/>
            <person name="Pajuelo D."/>
            <person name="Ebbesson L."/>
            <person name="Teles M."/>
            <person name="MacKenzie S."/>
            <person name="Amaro C."/>
        </authorList>
    </citation>
    <scope>NUCLEOTIDE SEQUENCE</scope>
</reference>
<dbReference type="EMBL" id="GBXM01051623">
    <property type="protein sequence ID" value="JAH56954.1"/>
    <property type="molecule type" value="Transcribed_RNA"/>
</dbReference>
<evidence type="ECO:0000313" key="1">
    <source>
        <dbReference type="EMBL" id="JAH56954.1"/>
    </source>
</evidence>
<name>A0A0E9TTD4_ANGAN</name>
<reference evidence="1" key="1">
    <citation type="submission" date="2014-11" db="EMBL/GenBank/DDBJ databases">
        <authorList>
            <person name="Amaro Gonzalez C."/>
        </authorList>
    </citation>
    <scope>NUCLEOTIDE SEQUENCE</scope>
</reference>
<protein>
    <submittedName>
        <fullName evidence="1">Uncharacterized protein</fullName>
    </submittedName>
</protein>
<organism evidence="1">
    <name type="scientific">Anguilla anguilla</name>
    <name type="common">European freshwater eel</name>
    <name type="synonym">Muraena anguilla</name>
    <dbReference type="NCBI Taxonomy" id="7936"/>
    <lineage>
        <taxon>Eukaryota</taxon>
        <taxon>Metazoa</taxon>
        <taxon>Chordata</taxon>
        <taxon>Craniata</taxon>
        <taxon>Vertebrata</taxon>
        <taxon>Euteleostomi</taxon>
        <taxon>Actinopterygii</taxon>
        <taxon>Neopterygii</taxon>
        <taxon>Teleostei</taxon>
        <taxon>Anguilliformes</taxon>
        <taxon>Anguillidae</taxon>
        <taxon>Anguilla</taxon>
    </lineage>
</organism>
<dbReference type="AlphaFoldDB" id="A0A0E9TTD4"/>
<accession>A0A0E9TTD4</accession>
<sequence>MLSQWDFMKCFHQARGGVLYVSSFWTYKKNYSLINFPGLCF</sequence>